<feature type="compositionally biased region" description="Polar residues" evidence="1">
    <location>
        <begin position="27"/>
        <end position="36"/>
    </location>
</feature>
<feature type="region of interest" description="Disordered" evidence="1">
    <location>
        <begin position="289"/>
        <end position="323"/>
    </location>
</feature>
<dbReference type="NCBIfam" id="TIGR00180">
    <property type="entry name" value="parB_part"/>
    <property type="match status" value="1"/>
</dbReference>
<name>A0A8S1QUB2_PARPR</name>
<dbReference type="GO" id="GO:0003677">
    <property type="term" value="F:DNA binding"/>
    <property type="evidence" value="ECO:0007669"/>
    <property type="project" value="InterPro"/>
</dbReference>
<dbReference type="InterPro" id="IPR004437">
    <property type="entry name" value="ParB/RepB/Spo0J"/>
</dbReference>
<keyword evidence="4" id="KW-1185">Reference proteome</keyword>
<evidence type="ECO:0000259" key="2">
    <source>
        <dbReference type="SMART" id="SM00470"/>
    </source>
</evidence>
<reference evidence="3" key="1">
    <citation type="submission" date="2021-01" db="EMBL/GenBank/DDBJ databases">
        <authorList>
            <consortium name="Genoscope - CEA"/>
            <person name="William W."/>
        </authorList>
    </citation>
    <scope>NUCLEOTIDE SEQUENCE</scope>
</reference>
<dbReference type="AlphaFoldDB" id="A0A8S1QUB2"/>
<accession>A0A8S1QUB2</accession>
<evidence type="ECO:0000256" key="1">
    <source>
        <dbReference type="SAM" id="MobiDB-lite"/>
    </source>
</evidence>
<feature type="compositionally biased region" description="Basic and acidic residues" evidence="1">
    <location>
        <begin position="289"/>
        <end position="301"/>
    </location>
</feature>
<protein>
    <recommendedName>
        <fullName evidence="2">ParB-like N-terminal domain-containing protein</fullName>
    </recommendedName>
</protein>
<dbReference type="Pfam" id="PF02195">
    <property type="entry name" value="ParB_N"/>
    <property type="match status" value="1"/>
</dbReference>
<sequence>MVSEYKKLQGADMNFKDKVKSMKKTSVANATGSDAQVTDVKENTATPTIEEGSLNPLAKRETKNIVSGSHLESIDIDLIDPSPYQPRIMNKRVYEKLPILAADIETNGQINPITVRQKGNRYELIAGERRFRAIKEILKLKRITALVKTSMNDDKAAITALLDNTARQNLSDFESILKIKQLCEEFGYPFESYEFVTEKFAIDKSKYFRLKYILDLPEFILDSLNEDPELISGYIAQEVNTAINKALETKTEKAIFDLLRPEWDKYVEEFKSTGKRHKGFIAILSEEEKANKATKPEKTEEATTEEQPNKGVKFGSMSSECGTKGKSVLKLRVALDADITEEKARKIEEFFKSLND</sequence>
<dbReference type="GO" id="GO:0005694">
    <property type="term" value="C:chromosome"/>
    <property type="evidence" value="ECO:0007669"/>
    <property type="project" value="TreeGrafter"/>
</dbReference>
<feature type="region of interest" description="Disordered" evidence="1">
    <location>
        <begin position="27"/>
        <end position="48"/>
    </location>
</feature>
<dbReference type="InterPro" id="IPR003115">
    <property type="entry name" value="ParB_N"/>
</dbReference>
<gene>
    <name evidence="3" type="ORF">PPRIM_AZ9-3.1.T2240005</name>
</gene>
<dbReference type="Proteomes" id="UP000688137">
    <property type="component" value="Unassembled WGS sequence"/>
</dbReference>
<evidence type="ECO:0000313" key="4">
    <source>
        <dbReference type="Proteomes" id="UP000688137"/>
    </source>
</evidence>
<comment type="caution">
    <text evidence="3">The sequence shown here is derived from an EMBL/GenBank/DDBJ whole genome shotgun (WGS) entry which is preliminary data.</text>
</comment>
<organism evidence="3 4">
    <name type="scientific">Paramecium primaurelia</name>
    <dbReference type="NCBI Taxonomy" id="5886"/>
    <lineage>
        <taxon>Eukaryota</taxon>
        <taxon>Sar</taxon>
        <taxon>Alveolata</taxon>
        <taxon>Ciliophora</taxon>
        <taxon>Intramacronucleata</taxon>
        <taxon>Oligohymenophorea</taxon>
        <taxon>Peniculida</taxon>
        <taxon>Parameciidae</taxon>
        <taxon>Paramecium</taxon>
    </lineage>
</organism>
<proteinExistence type="predicted"/>
<dbReference type="SMART" id="SM00470">
    <property type="entry name" value="ParB"/>
    <property type="match status" value="1"/>
</dbReference>
<feature type="domain" description="ParB-like N-terminal" evidence="2">
    <location>
        <begin position="72"/>
        <end position="165"/>
    </location>
</feature>
<evidence type="ECO:0000313" key="3">
    <source>
        <dbReference type="EMBL" id="CAD8118100.1"/>
    </source>
</evidence>
<dbReference type="GO" id="GO:0007059">
    <property type="term" value="P:chromosome segregation"/>
    <property type="evidence" value="ECO:0007669"/>
    <property type="project" value="TreeGrafter"/>
</dbReference>
<dbReference type="EMBL" id="CAJJDM010000233">
    <property type="protein sequence ID" value="CAD8118100.1"/>
    <property type="molecule type" value="Genomic_DNA"/>
</dbReference>